<dbReference type="Gramene" id="OQU76208">
    <property type="protein sequence ID" value="OQU76208"/>
    <property type="gene ID" value="SORBI_3010G110901"/>
</dbReference>
<organism evidence="1 2">
    <name type="scientific">Sorghum bicolor</name>
    <name type="common">Sorghum</name>
    <name type="synonym">Sorghum vulgare</name>
    <dbReference type="NCBI Taxonomy" id="4558"/>
    <lineage>
        <taxon>Eukaryota</taxon>
        <taxon>Viridiplantae</taxon>
        <taxon>Streptophyta</taxon>
        <taxon>Embryophyta</taxon>
        <taxon>Tracheophyta</taxon>
        <taxon>Spermatophyta</taxon>
        <taxon>Magnoliopsida</taxon>
        <taxon>Liliopsida</taxon>
        <taxon>Poales</taxon>
        <taxon>Poaceae</taxon>
        <taxon>PACMAD clade</taxon>
        <taxon>Panicoideae</taxon>
        <taxon>Andropogonodae</taxon>
        <taxon>Andropogoneae</taxon>
        <taxon>Sorghinae</taxon>
        <taxon>Sorghum</taxon>
    </lineage>
</organism>
<gene>
    <name evidence="1" type="ORF">SORBI_3010G110901</name>
</gene>
<dbReference type="InParanoid" id="A0A1W0VSE5"/>
<keyword evidence="2" id="KW-1185">Reference proteome</keyword>
<protein>
    <submittedName>
        <fullName evidence="1">Uncharacterized protein</fullName>
    </submittedName>
</protein>
<reference evidence="1 2" key="1">
    <citation type="journal article" date="2009" name="Nature">
        <title>The Sorghum bicolor genome and the diversification of grasses.</title>
        <authorList>
            <person name="Paterson A.H."/>
            <person name="Bowers J.E."/>
            <person name="Bruggmann R."/>
            <person name="Dubchak I."/>
            <person name="Grimwood J."/>
            <person name="Gundlach H."/>
            <person name="Haberer G."/>
            <person name="Hellsten U."/>
            <person name="Mitros T."/>
            <person name="Poliakov A."/>
            <person name="Schmutz J."/>
            <person name="Spannagl M."/>
            <person name="Tang H."/>
            <person name="Wang X."/>
            <person name="Wicker T."/>
            <person name="Bharti A.K."/>
            <person name="Chapman J."/>
            <person name="Feltus F.A."/>
            <person name="Gowik U."/>
            <person name="Grigoriev I.V."/>
            <person name="Lyons E."/>
            <person name="Maher C.A."/>
            <person name="Martis M."/>
            <person name="Narechania A."/>
            <person name="Otillar R.P."/>
            <person name="Penning B.W."/>
            <person name="Salamov A.A."/>
            <person name="Wang Y."/>
            <person name="Zhang L."/>
            <person name="Carpita N.C."/>
            <person name="Freeling M."/>
            <person name="Gingle A.R."/>
            <person name="Hash C.T."/>
            <person name="Keller B."/>
            <person name="Klein P."/>
            <person name="Kresovich S."/>
            <person name="McCann M.C."/>
            <person name="Ming R."/>
            <person name="Peterson D.G."/>
            <person name="Mehboob-ur-Rahman"/>
            <person name="Ware D."/>
            <person name="Westhoff P."/>
            <person name="Mayer K.F."/>
            <person name="Messing J."/>
            <person name="Rokhsar D.S."/>
        </authorList>
    </citation>
    <scope>NUCLEOTIDE SEQUENCE [LARGE SCALE GENOMIC DNA]</scope>
    <source>
        <strain evidence="2">cv. BTx623</strain>
    </source>
</reference>
<sequence>MSLPPPPARLLLARQLEMADARPPDSCAGTTSGLIISASCKASLAAPCRESRRQPRMAAVRSGALRCDPSGRGWLHARCSTKEPGRLGARQVVVVLQSEGVAARAAADGGVAAW</sequence>
<reference evidence="2" key="3">
    <citation type="journal article" date="2018" name="Plant J.">
        <title>The Sorghum bicolor reference genome: improved assembly, gene annotations, a transcriptome atlas, and signatures of genome organization.</title>
        <authorList>
            <person name="McCormick R.F."/>
            <person name="Truong S.K."/>
            <person name="Sreedasyam A."/>
            <person name="Jenkins J."/>
            <person name="Shu S."/>
            <person name="Sims D."/>
            <person name="Kennedy M."/>
            <person name="Amirebrahimi M."/>
            <person name="Weers B.D."/>
            <person name="McKinley B."/>
            <person name="Mattison A."/>
            <person name="Morishige D.T."/>
            <person name="Grimwood J."/>
            <person name="Schmutz J."/>
            <person name="Mullet J.E."/>
        </authorList>
    </citation>
    <scope>NUCLEOTIDE SEQUENCE [LARGE SCALE GENOMIC DNA]</scope>
    <source>
        <strain evidence="2">cv. BTx623</strain>
    </source>
</reference>
<evidence type="ECO:0000313" key="2">
    <source>
        <dbReference type="Proteomes" id="UP000000768"/>
    </source>
</evidence>
<proteinExistence type="predicted"/>
<reference evidence="1" key="2">
    <citation type="submission" date="2017-02" db="EMBL/GenBank/DDBJ databases">
        <title>WGS assembly of Sorghum bicolor.</title>
        <authorList>
            <person name="Paterson A."/>
            <person name="Mullet J."/>
            <person name="Bowers J."/>
            <person name="Bruggmann R."/>
            <person name="Dubchak I."/>
            <person name="Grimwood J."/>
            <person name="Gundlach H."/>
            <person name="Haberer G."/>
            <person name="Hellsten U."/>
            <person name="Mitros T."/>
            <person name="Poliakov A."/>
            <person name="Schmutz J."/>
            <person name="Spannagl M."/>
            <person name="Tang H."/>
            <person name="Wang X."/>
            <person name="Wicker T."/>
            <person name="Bharti A."/>
            <person name="Chapman J."/>
            <person name="Feltus F."/>
            <person name="Gowik U."/>
            <person name="Grigoriev I."/>
            <person name="Lyons E."/>
            <person name="Maher C."/>
            <person name="Martis M."/>
            <person name="Narechania A."/>
            <person name="Otillar R."/>
            <person name="Penning B."/>
            <person name="Salamov A."/>
            <person name="Wang Y."/>
            <person name="Zhang L."/>
            <person name="Carpita N."/>
            <person name="Freeling M."/>
            <person name="Gingle A."/>
            <person name="Hash C."/>
            <person name="Keller B."/>
            <person name="Klein P."/>
            <person name="Kresovich S."/>
            <person name="Mccann M."/>
            <person name="Ming R."/>
            <person name="Peterson D."/>
            <person name="Rahman M."/>
            <person name="Ware D."/>
            <person name="Westhoff P."/>
            <person name="Mayer K."/>
            <person name="Messing J."/>
            <person name="Sims D."/>
            <person name="Jenkins J."/>
            <person name="Shu S."/>
            <person name="Rokhsar D."/>
        </authorList>
    </citation>
    <scope>NUCLEOTIDE SEQUENCE</scope>
</reference>
<dbReference type="EMBL" id="CM000769">
    <property type="protein sequence ID" value="OQU76209.1"/>
    <property type="molecule type" value="Genomic_DNA"/>
</dbReference>
<dbReference type="Gramene" id="OQU76209">
    <property type="protein sequence ID" value="OQU76209"/>
    <property type="gene ID" value="SORBI_3010G110901"/>
</dbReference>
<dbReference type="EMBL" id="CM000769">
    <property type="protein sequence ID" value="OQU76208.1"/>
    <property type="molecule type" value="Genomic_DNA"/>
</dbReference>
<dbReference type="AlphaFoldDB" id="A0A1W0VSE5"/>
<accession>A0A1W0VSE5</accession>
<evidence type="ECO:0000313" key="1">
    <source>
        <dbReference type="EMBL" id="OQU76209.1"/>
    </source>
</evidence>
<dbReference type="Proteomes" id="UP000000768">
    <property type="component" value="Chromosome 10"/>
</dbReference>
<name>A0A1W0VSE5_SORBI</name>